<gene>
    <name evidence="1" type="ORF">ACFSHS_10985</name>
</gene>
<dbReference type="RefSeq" id="WP_376875307.1">
    <property type="nucleotide sequence ID" value="NZ_JBHUHP010000010.1"/>
</dbReference>
<dbReference type="Proteomes" id="UP001597402">
    <property type="component" value="Unassembled WGS sequence"/>
</dbReference>
<organism evidence="1 2">
    <name type="scientific">Blastococcus deserti</name>
    <dbReference type="NCBI Taxonomy" id="2259033"/>
    <lineage>
        <taxon>Bacteria</taxon>
        <taxon>Bacillati</taxon>
        <taxon>Actinomycetota</taxon>
        <taxon>Actinomycetes</taxon>
        <taxon>Geodermatophilales</taxon>
        <taxon>Geodermatophilaceae</taxon>
        <taxon>Blastococcus</taxon>
    </lineage>
</organism>
<sequence length="76" mass="8158">MRWWRNWAFDDPPMPVILPDALADEVRPLLAEGRRTEAVRLVRQRTSLGILPAVLAVDALGSGSAGPDAPGPEVSG</sequence>
<evidence type="ECO:0000313" key="2">
    <source>
        <dbReference type="Proteomes" id="UP001597402"/>
    </source>
</evidence>
<dbReference type="EMBL" id="JBHUHP010000010">
    <property type="protein sequence ID" value="MFD2092094.1"/>
    <property type="molecule type" value="Genomic_DNA"/>
</dbReference>
<keyword evidence="2" id="KW-1185">Reference proteome</keyword>
<reference evidence="2" key="1">
    <citation type="journal article" date="2019" name="Int. J. Syst. Evol. Microbiol.">
        <title>The Global Catalogue of Microorganisms (GCM) 10K type strain sequencing project: providing services to taxonomists for standard genome sequencing and annotation.</title>
        <authorList>
            <consortium name="The Broad Institute Genomics Platform"/>
            <consortium name="The Broad Institute Genome Sequencing Center for Infectious Disease"/>
            <person name="Wu L."/>
            <person name="Ma J."/>
        </authorList>
    </citation>
    <scope>NUCLEOTIDE SEQUENCE [LARGE SCALE GENOMIC DNA]</scope>
    <source>
        <strain evidence="2">JCM 3338</strain>
    </source>
</reference>
<protein>
    <submittedName>
        <fullName evidence="1">Uncharacterized protein</fullName>
    </submittedName>
</protein>
<evidence type="ECO:0000313" key="1">
    <source>
        <dbReference type="EMBL" id="MFD2092094.1"/>
    </source>
</evidence>
<accession>A0ABW4XB57</accession>
<proteinExistence type="predicted"/>
<comment type="caution">
    <text evidence="1">The sequence shown here is derived from an EMBL/GenBank/DDBJ whole genome shotgun (WGS) entry which is preliminary data.</text>
</comment>
<name>A0ABW4XB57_9ACTN</name>